<evidence type="ECO:0000313" key="6">
    <source>
        <dbReference type="EMBL" id="KAA2256539.1"/>
    </source>
</evidence>
<reference evidence="6 7" key="2">
    <citation type="submission" date="2019-09" db="EMBL/GenBank/DDBJ databases">
        <authorList>
            <person name="Jin C."/>
        </authorList>
    </citation>
    <scope>NUCLEOTIDE SEQUENCE [LARGE SCALE GENOMIC DNA]</scope>
    <source>
        <strain evidence="6 7">AN110305</strain>
    </source>
</reference>
<dbReference type="RefSeq" id="WP_149852481.1">
    <property type="nucleotide sequence ID" value="NZ_VUOB01000051.1"/>
</dbReference>
<dbReference type="OrthoDB" id="4750219at2"/>
<dbReference type="Pfam" id="PF01850">
    <property type="entry name" value="PIN"/>
    <property type="match status" value="1"/>
</dbReference>
<keyword evidence="3" id="KW-0378">Hydrolase</keyword>
<gene>
    <name evidence="6" type="ORF">F0L68_26255</name>
</gene>
<evidence type="ECO:0000256" key="2">
    <source>
        <dbReference type="ARBA" id="ARBA00022723"/>
    </source>
</evidence>
<dbReference type="InterPro" id="IPR002716">
    <property type="entry name" value="PIN_dom"/>
</dbReference>
<organism evidence="6 7">
    <name type="scientific">Solihabitans fulvus</name>
    <dbReference type="NCBI Taxonomy" id="1892852"/>
    <lineage>
        <taxon>Bacteria</taxon>
        <taxon>Bacillati</taxon>
        <taxon>Actinomycetota</taxon>
        <taxon>Actinomycetes</taxon>
        <taxon>Pseudonocardiales</taxon>
        <taxon>Pseudonocardiaceae</taxon>
        <taxon>Solihabitans</taxon>
    </lineage>
</organism>
<evidence type="ECO:0000256" key="3">
    <source>
        <dbReference type="ARBA" id="ARBA00022801"/>
    </source>
</evidence>
<proteinExistence type="predicted"/>
<evidence type="ECO:0000313" key="7">
    <source>
        <dbReference type="Proteomes" id="UP000323454"/>
    </source>
</evidence>
<reference evidence="6 7" key="1">
    <citation type="submission" date="2019-09" db="EMBL/GenBank/DDBJ databases">
        <title>Goodfellowia gen. nov., a new genus of the Pseudonocardineae related to Actinoalloteichus, containing Goodfellowia coeruleoviolacea gen. nov., comb. nov. gen. nov., comb. nov.</title>
        <authorList>
            <person name="Labeda D."/>
        </authorList>
    </citation>
    <scope>NUCLEOTIDE SEQUENCE [LARGE SCALE GENOMIC DNA]</scope>
    <source>
        <strain evidence="6 7">AN110305</strain>
    </source>
</reference>
<protein>
    <submittedName>
        <fullName evidence="6">Type II toxin-antitoxin system VapC family toxin</fullName>
    </submittedName>
</protein>
<dbReference type="GO" id="GO:0016787">
    <property type="term" value="F:hydrolase activity"/>
    <property type="evidence" value="ECO:0007669"/>
    <property type="project" value="UniProtKB-KW"/>
</dbReference>
<sequence>MIYLDSCAFVKLLLDEKESHALDAHLTEQNKRGLFAVSSELAKVEVSRTLIRHGSDEKKHEEAGILLSRCARLPIAPVLTAAAELPDPTLRSLDAIHLATAQFAGSALVQFITYDTRLGKAAQDAGLPLVTPGLN</sequence>
<evidence type="ECO:0000256" key="4">
    <source>
        <dbReference type="ARBA" id="ARBA00022842"/>
    </source>
</evidence>
<accession>A0A5B2X0S0</accession>
<evidence type="ECO:0000259" key="5">
    <source>
        <dbReference type="Pfam" id="PF01850"/>
    </source>
</evidence>
<dbReference type="GO" id="GO:0046872">
    <property type="term" value="F:metal ion binding"/>
    <property type="evidence" value="ECO:0007669"/>
    <property type="project" value="UniProtKB-KW"/>
</dbReference>
<keyword evidence="7" id="KW-1185">Reference proteome</keyword>
<dbReference type="SUPFAM" id="SSF88723">
    <property type="entry name" value="PIN domain-like"/>
    <property type="match status" value="1"/>
</dbReference>
<dbReference type="InterPro" id="IPR029060">
    <property type="entry name" value="PIN-like_dom_sf"/>
</dbReference>
<dbReference type="CDD" id="cd09874">
    <property type="entry name" value="PIN_MT3492-like"/>
    <property type="match status" value="1"/>
</dbReference>
<dbReference type="GO" id="GO:0004518">
    <property type="term" value="F:nuclease activity"/>
    <property type="evidence" value="ECO:0007669"/>
    <property type="project" value="UniProtKB-KW"/>
</dbReference>
<keyword evidence="2" id="KW-0479">Metal-binding</keyword>
<evidence type="ECO:0000256" key="1">
    <source>
        <dbReference type="ARBA" id="ARBA00022722"/>
    </source>
</evidence>
<comment type="caution">
    <text evidence="6">The sequence shown here is derived from an EMBL/GenBank/DDBJ whole genome shotgun (WGS) entry which is preliminary data.</text>
</comment>
<dbReference type="Gene3D" id="3.40.50.1010">
    <property type="entry name" value="5'-nuclease"/>
    <property type="match status" value="1"/>
</dbReference>
<keyword evidence="1" id="KW-0540">Nuclease</keyword>
<keyword evidence="4" id="KW-0460">Magnesium</keyword>
<dbReference type="Proteomes" id="UP000323454">
    <property type="component" value="Unassembled WGS sequence"/>
</dbReference>
<dbReference type="AlphaFoldDB" id="A0A5B2X0S0"/>
<name>A0A5B2X0S0_9PSEU</name>
<dbReference type="EMBL" id="VUOB01000051">
    <property type="protein sequence ID" value="KAA2256539.1"/>
    <property type="molecule type" value="Genomic_DNA"/>
</dbReference>
<feature type="domain" description="PIN" evidence="5">
    <location>
        <begin position="2"/>
        <end position="122"/>
    </location>
</feature>